<comment type="caution">
    <text evidence="2">The sequence shown here is derived from an EMBL/GenBank/DDBJ whole genome shotgun (WGS) entry which is preliminary data.</text>
</comment>
<evidence type="ECO:0000313" key="3">
    <source>
        <dbReference type="Proteomes" id="UP000028870"/>
    </source>
</evidence>
<name>W9AR95_MYCCO</name>
<dbReference type="eggNOG" id="ENOG50338GX">
    <property type="taxonomic scope" value="Bacteria"/>
</dbReference>
<dbReference type="RefSeq" id="WP_234709572.1">
    <property type="nucleotide sequence ID" value="NZ_CCBB010000001.1"/>
</dbReference>
<feature type="compositionally biased region" description="Pro residues" evidence="1">
    <location>
        <begin position="176"/>
        <end position="192"/>
    </location>
</feature>
<proteinExistence type="predicted"/>
<reference evidence="2" key="2">
    <citation type="submission" date="2014-03" db="EMBL/GenBank/DDBJ databases">
        <authorList>
            <person name="Urmite Genomes"/>
        </authorList>
    </citation>
    <scope>NUCLEOTIDE SEQUENCE</scope>
    <source>
        <strain evidence="2">DSM 44829</strain>
    </source>
</reference>
<dbReference type="Proteomes" id="UP000028870">
    <property type="component" value="Unassembled WGS sequence"/>
</dbReference>
<dbReference type="AlphaFoldDB" id="W9AR95"/>
<sequence>MTGTRRKLLLWSAPVAVLLALVVVKALSVVIAGDSAARNFAAGRPDALRTDVAVLGALNIVEPARAHVAAGGLAVLEDRLDDADAGFATALARTAKESSCPVRVDLELVRETLGDRAAGRFDAESAAAHYRGALEVVRQAPERCFGGNADPDADRRAIREAAAARLEDKLRAVAAAPPPPPPPPAVGAPAPAPVGGTAPTERDPGRQLHPGTGDPLERLQQILQDAKG</sequence>
<accession>W9AR95</accession>
<evidence type="ECO:0000313" key="2">
    <source>
        <dbReference type="EMBL" id="CDO08294.1"/>
    </source>
</evidence>
<gene>
    <name evidence="2" type="ORF">BN977_03113</name>
</gene>
<protein>
    <submittedName>
        <fullName evidence="2">Uncharacterized protein</fullName>
    </submittedName>
</protein>
<keyword evidence="3" id="KW-1185">Reference proteome</keyword>
<feature type="region of interest" description="Disordered" evidence="1">
    <location>
        <begin position="173"/>
        <end position="228"/>
    </location>
</feature>
<organism evidence="2 3">
    <name type="scientific">Mycolicibacterium cosmeticum</name>
    <dbReference type="NCBI Taxonomy" id="258533"/>
    <lineage>
        <taxon>Bacteria</taxon>
        <taxon>Bacillati</taxon>
        <taxon>Actinomycetota</taxon>
        <taxon>Actinomycetes</taxon>
        <taxon>Mycobacteriales</taxon>
        <taxon>Mycobacteriaceae</taxon>
        <taxon>Mycolicibacterium</taxon>
    </lineage>
</organism>
<evidence type="ECO:0000256" key="1">
    <source>
        <dbReference type="SAM" id="MobiDB-lite"/>
    </source>
</evidence>
<dbReference type="EMBL" id="CCBB010000001">
    <property type="protein sequence ID" value="CDO08294.1"/>
    <property type="molecule type" value="Genomic_DNA"/>
</dbReference>
<reference evidence="2" key="1">
    <citation type="submission" date="2014-03" db="EMBL/GenBank/DDBJ databases">
        <title>Draft Genome Sequence of Mycobacterium cosmeticum DSM 44829.</title>
        <authorList>
            <person name="Croce O."/>
            <person name="Robert C."/>
            <person name="Raoult D."/>
            <person name="Drancourt M."/>
        </authorList>
    </citation>
    <scope>NUCLEOTIDE SEQUENCE [LARGE SCALE GENOMIC DNA]</scope>
    <source>
        <strain evidence="2">DSM 44829</strain>
    </source>
</reference>
<dbReference type="STRING" id="258533.BN977_03113"/>